<dbReference type="AlphaFoldDB" id="A0AAF0JN65"/>
<sequence>MNISNFVVNTLHKLGYRKPNPSDYSTIVGVGSIVPIQIEAYFLALNKYVDEDCKILDVGFGLGYGLNILAIKAKEVSGVDVDKKVYDYCQETVVGRNPRLISLEIYDGYNLPFSDESFDIVTCVDVIEHVEDYNRLIKEMLRISKKGIFLSTPNRRSENTNRDGSPKNYWHLREWNFEEFDEIISHFGSVDWNFINGHSDGPFLVSSKISKNTMALSPFIFKNESIWSK</sequence>
<dbReference type="Pfam" id="PF08241">
    <property type="entry name" value="Methyltransf_11"/>
    <property type="match status" value="1"/>
</dbReference>
<dbReference type="RefSeq" id="WP_278099960.1">
    <property type="nucleotide sequence ID" value="NZ_CP091092.1"/>
</dbReference>
<dbReference type="CDD" id="cd02440">
    <property type="entry name" value="AdoMet_MTases"/>
    <property type="match status" value="1"/>
</dbReference>
<feature type="domain" description="Methyltransferase type 11" evidence="1">
    <location>
        <begin position="56"/>
        <end position="147"/>
    </location>
</feature>
<evidence type="ECO:0000259" key="1">
    <source>
        <dbReference type="Pfam" id="PF08241"/>
    </source>
</evidence>
<evidence type="ECO:0000313" key="2">
    <source>
        <dbReference type="EMBL" id="WFN37121.1"/>
    </source>
</evidence>
<keyword evidence="2" id="KW-0808">Transferase</keyword>
<dbReference type="Proteomes" id="UP001218895">
    <property type="component" value="Chromosome"/>
</dbReference>
<keyword evidence="2" id="KW-0489">Methyltransferase</keyword>
<name>A0AAF0JN65_9EURY</name>
<keyword evidence="3" id="KW-1185">Reference proteome</keyword>
<organism evidence="2 3">
    <name type="scientific">Methanomicrobium antiquum</name>
    <dbReference type="NCBI Taxonomy" id="487686"/>
    <lineage>
        <taxon>Archaea</taxon>
        <taxon>Methanobacteriati</taxon>
        <taxon>Methanobacteriota</taxon>
        <taxon>Stenosarchaea group</taxon>
        <taxon>Methanomicrobia</taxon>
        <taxon>Methanomicrobiales</taxon>
        <taxon>Methanomicrobiaceae</taxon>
        <taxon>Methanomicrobium</taxon>
    </lineage>
</organism>
<dbReference type="SUPFAM" id="SSF53335">
    <property type="entry name" value="S-adenosyl-L-methionine-dependent methyltransferases"/>
    <property type="match status" value="1"/>
</dbReference>
<reference evidence="2" key="1">
    <citation type="submission" date="2022-01" db="EMBL/GenBank/DDBJ databases">
        <title>Complete genome of Methanomicrobium antiquum DSM 21220.</title>
        <authorList>
            <person name="Chen S.-C."/>
            <person name="You Y.-T."/>
            <person name="Zhou Y.-Z."/>
            <person name="Lai M.-C."/>
        </authorList>
    </citation>
    <scope>NUCLEOTIDE SEQUENCE</scope>
    <source>
        <strain evidence="2">DSM 21220</strain>
    </source>
</reference>
<accession>A0AAF0JN65</accession>
<dbReference type="PANTHER" id="PTHR43591">
    <property type="entry name" value="METHYLTRANSFERASE"/>
    <property type="match status" value="1"/>
</dbReference>
<dbReference type="InterPro" id="IPR029063">
    <property type="entry name" value="SAM-dependent_MTases_sf"/>
</dbReference>
<dbReference type="InterPro" id="IPR013216">
    <property type="entry name" value="Methyltransf_11"/>
</dbReference>
<proteinExistence type="predicted"/>
<dbReference type="EMBL" id="CP091092">
    <property type="protein sequence ID" value="WFN37121.1"/>
    <property type="molecule type" value="Genomic_DNA"/>
</dbReference>
<gene>
    <name evidence="2" type="ORF">L1994_01625</name>
</gene>
<dbReference type="KEGG" id="manq:L1994_01625"/>
<dbReference type="GO" id="GO:0032259">
    <property type="term" value="P:methylation"/>
    <property type="evidence" value="ECO:0007669"/>
    <property type="project" value="UniProtKB-KW"/>
</dbReference>
<evidence type="ECO:0000313" key="3">
    <source>
        <dbReference type="Proteomes" id="UP001218895"/>
    </source>
</evidence>
<protein>
    <submittedName>
        <fullName evidence="2">Class I SAM-dependent methyltransferase</fullName>
    </submittedName>
</protein>
<dbReference type="GO" id="GO:0008757">
    <property type="term" value="F:S-adenosylmethionine-dependent methyltransferase activity"/>
    <property type="evidence" value="ECO:0007669"/>
    <property type="project" value="InterPro"/>
</dbReference>
<dbReference type="GeneID" id="79949055"/>
<dbReference type="Gene3D" id="3.40.50.150">
    <property type="entry name" value="Vaccinia Virus protein VP39"/>
    <property type="match status" value="1"/>
</dbReference>